<gene>
    <name evidence="1" type="ORF">HB375_06430</name>
</gene>
<dbReference type="RefSeq" id="WP_167672145.1">
    <property type="nucleotide sequence ID" value="NZ_JAATJS010000002.1"/>
</dbReference>
<sequence>MMKLIGSRMEREIEAQLRASQSSLLNDPDQQLLRTLLTRTFGDLRSAMVVGWTPDQGEDFYSILVNGSAFACFEVPREPEAVLDLAAIEVKVIHPVDWKKHLRGKPNNLTYLIAMKIARETLGSDPLTIEREERRSQGNT</sequence>
<dbReference type="EMBL" id="JAATJS010000002">
    <property type="protein sequence ID" value="NIX76251.1"/>
    <property type="molecule type" value="Genomic_DNA"/>
</dbReference>
<evidence type="ECO:0000313" key="1">
    <source>
        <dbReference type="EMBL" id="NIX76251.1"/>
    </source>
</evidence>
<dbReference type="Proteomes" id="UP000707352">
    <property type="component" value="Unassembled WGS sequence"/>
</dbReference>
<reference evidence="1 2" key="1">
    <citation type="submission" date="2020-03" db="EMBL/GenBank/DDBJ databases">
        <title>The genome sequence of Microvirga sp. c23x22.</title>
        <authorList>
            <person name="Zhang X."/>
        </authorList>
    </citation>
    <scope>NUCLEOTIDE SEQUENCE [LARGE SCALE GENOMIC DNA]</scope>
    <source>
        <strain evidence="2">c23x22</strain>
    </source>
</reference>
<accession>A0ABX0VB11</accession>
<keyword evidence="2" id="KW-1185">Reference proteome</keyword>
<organism evidence="1 2">
    <name type="scientific">Microvirga terricola</name>
    <dbReference type="NCBI Taxonomy" id="2719797"/>
    <lineage>
        <taxon>Bacteria</taxon>
        <taxon>Pseudomonadati</taxon>
        <taxon>Pseudomonadota</taxon>
        <taxon>Alphaproteobacteria</taxon>
        <taxon>Hyphomicrobiales</taxon>
        <taxon>Methylobacteriaceae</taxon>
        <taxon>Microvirga</taxon>
    </lineage>
</organism>
<name>A0ABX0VB11_9HYPH</name>
<proteinExistence type="predicted"/>
<evidence type="ECO:0000313" key="2">
    <source>
        <dbReference type="Proteomes" id="UP000707352"/>
    </source>
</evidence>
<comment type="caution">
    <text evidence="1">The sequence shown here is derived from an EMBL/GenBank/DDBJ whole genome shotgun (WGS) entry which is preliminary data.</text>
</comment>
<protein>
    <submittedName>
        <fullName evidence="1">Uncharacterized protein</fullName>
    </submittedName>
</protein>